<proteinExistence type="predicted"/>
<dbReference type="EMBL" id="CP102103">
    <property type="protein sequence ID" value="UWZ73069.1"/>
    <property type="molecule type" value="Genomic_DNA"/>
</dbReference>
<dbReference type="RefSeq" id="WP_064378523.1">
    <property type="nucleotide sequence ID" value="NZ_CABHDO010000038.1"/>
</dbReference>
<feature type="transmembrane region" description="Helical" evidence="1">
    <location>
        <begin position="106"/>
        <end position="126"/>
    </location>
</feature>
<accession>A0AAX3CNR9</accession>
<keyword evidence="1" id="KW-1133">Transmembrane helix</keyword>
<dbReference type="AlphaFoldDB" id="A0AAX3CNR9"/>
<feature type="transmembrane region" description="Helical" evidence="1">
    <location>
        <begin position="146"/>
        <end position="174"/>
    </location>
</feature>
<evidence type="ECO:0000313" key="2">
    <source>
        <dbReference type="EMBL" id="UWZ73069.1"/>
    </source>
</evidence>
<protein>
    <submittedName>
        <fullName evidence="2">Uncharacterized protein</fullName>
    </submittedName>
</protein>
<feature type="transmembrane region" description="Helical" evidence="1">
    <location>
        <begin position="53"/>
        <end position="74"/>
    </location>
</feature>
<organism evidence="2 3">
    <name type="scientific">Klebsiella michiganensis</name>
    <dbReference type="NCBI Taxonomy" id="1134687"/>
    <lineage>
        <taxon>Bacteria</taxon>
        <taxon>Pseudomonadati</taxon>
        <taxon>Pseudomonadota</taxon>
        <taxon>Gammaproteobacteria</taxon>
        <taxon>Enterobacterales</taxon>
        <taxon>Enterobacteriaceae</taxon>
        <taxon>Klebsiella/Raoultella group</taxon>
        <taxon>Klebsiella</taxon>
    </lineage>
</organism>
<name>A0AAX3CNR9_9ENTR</name>
<evidence type="ECO:0000256" key="1">
    <source>
        <dbReference type="SAM" id="Phobius"/>
    </source>
</evidence>
<evidence type="ECO:0000313" key="3">
    <source>
        <dbReference type="Proteomes" id="UP001060345"/>
    </source>
</evidence>
<keyword evidence="1" id="KW-0472">Membrane</keyword>
<gene>
    <name evidence="2" type="ORF">NP224_23180</name>
</gene>
<keyword evidence="1" id="KW-0812">Transmembrane</keyword>
<reference evidence="2" key="1">
    <citation type="submission" date="2022-08" db="EMBL/GenBank/DDBJ databases">
        <title>Genomic characterization and comparative genomic analysis of a strain of klebsiella michiganensis carrying blaKPC-2 isolated from the blood of children with very preterm bloodstream infection.</title>
        <authorList>
            <person name="Zhang N."/>
        </authorList>
    </citation>
    <scope>NUCLEOTIDE SEQUENCE</scope>
    <source>
        <strain evidence="2">BSI-KPN166</strain>
    </source>
</reference>
<feature type="transmembrane region" description="Helical" evidence="1">
    <location>
        <begin position="21"/>
        <end position="41"/>
    </location>
</feature>
<sequence>MSEKKESTSALARYWKIYGGAGAIFKSCYFWSALFMTMILYPSWSHKGWWNDILSLMPNLLGFSLGGFAMWIAIGDEAFKKIITGDEINEKGDVESSPYMSVNATFVHFILLQLLTIITALITKAYSSILIDNAFMYYYIGIGYKYILLCFSFFAYFIFIYSVFSALAAVLAIFRVSSWYDKFMTLRNIQEESKQKENEETITEKSN</sequence>
<dbReference type="Proteomes" id="UP001060345">
    <property type="component" value="Chromosome"/>
</dbReference>